<evidence type="ECO:0000256" key="12">
    <source>
        <dbReference type="ARBA" id="ARBA00022989"/>
    </source>
</evidence>
<keyword evidence="12 15" id="KW-1133">Transmembrane helix</keyword>
<dbReference type="GO" id="GO:0005524">
    <property type="term" value="F:ATP binding"/>
    <property type="evidence" value="ECO:0007669"/>
    <property type="project" value="UniProtKB-KW"/>
</dbReference>
<keyword evidence="5" id="KW-0997">Cell inner membrane</keyword>
<comment type="subcellular location">
    <subcellularLocation>
        <location evidence="2">Cell inner membrane</location>
        <topology evidence="2">Multi-pass membrane protein</topology>
    </subcellularLocation>
</comment>
<dbReference type="Gene3D" id="3.30.565.10">
    <property type="entry name" value="Histidine kinase-like ATPase, C-terminal domain"/>
    <property type="match status" value="1"/>
</dbReference>
<name>A0ABU7XDU9_9HYPH</name>
<dbReference type="RefSeq" id="WP_332080476.1">
    <property type="nucleotide sequence ID" value="NZ_JAZHYN010000006.1"/>
</dbReference>
<evidence type="ECO:0000256" key="3">
    <source>
        <dbReference type="ARBA" id="ARBA00012438"/>
    </source>
</evidence>
<evidence type="ECO:0000256" key="15">
    <source>
        <dbReference type="SAM" id="Phobius"/>
    </source>
</evidence>
<evidence type="ECO:0000256" key="4">
    <source>
        <dbReference type="ARBA" id="ARBA00022475"/>
    </source>
</evidence>
<keyword evidence="4" id="KW-1003">Cell membrane</keyword>
<evidence type="ECO:0000313" key="19">
    <source>
        <dbReference type="Proteomes" id="UP001350748"/>
    </source>
</evidence>
<reference evidence="18 19" key="1">
    <citation type="submission" date="2024-02" db="EMBL/GenBank/DDBJ databases">
        <authorList>
            <person name="Grouzdev D."/>
        </authorList>
    </citation>
    <scope>NUCLEOTIDE SEQUENCE [LARGE SCALE GENOMIC DNA]</scope>
    <source>
        <strain evidence="18 19">9N</strain>
    </source>
</reference>
<keyword evidence="6" id="KW-0597">Phosphoprotein</keyword>
<evidence type="ECO:0000313" key="18">
    <source>
        <dbReference type="EMBL" id="MEF3365566.1"/>
    </source>
</evidence>
<evidence type="ECO:0000256" key="8">
    <source>
        <dbReference type="ARBA" id="ARBA00022692"/>
    </source>
</evidence>
<keyword evidence="10" id="KW-0418">Kinase</keyword>
<dbReference type="EC" id="2.7.13.3" evidence="3"/>
<dbReference type="Proteomes" id="UP001350748">
    <property type="component" value="Unassembled WGS sequence"/>
</dbReference>
<protein>
    <recommendedName>
        <fullName evidence="3">histidine kinase</fullName>
        <ecNumber evidence="3">2.7.13.3</ecNumber>
    </recommendedName>
</protein>
<feature type="transmembrane region" description="Helical" evidence="15">
    <location>
        <begin position="31"/>
        <end position="55"/>
    </location>
</feature>
<dbReference type="PANTHER" id="PTHR44936">
    <property type="entry name" value="SENSOR PROTEIN CREC"/>
    <property type="match status" value="1"/>
</dbReference>
<comment type="catalytic activity">
    <reaction evidence="1">
        <text>ATP + protein L-histidine = ADP + protein N-phospho-L-histidine.</text>
        <dbReference type="EC" id="2.7.13.3"/>
    </reaction>
</comment>
<organism evidence="18 19">
    <name type="scientific">Methylocystis borbori</name>
    <dbReference type="NCBI Taxonomy" id="3118750"/>
    <lineage>
        <taxon>Bacteria</taxon>
        <taxon>Pseudomonadati</taxon>
        <taxon>Pseudomonadota</taxon>
        <taxon>Alphaproteobacteria</taxon>
        <taxon>Hyphomicrobiales</taxon>
        <taxon>Methylocystaceae</taxon>
        <taxon>Methylocystis</taxon>
    </lineage>
</organism>
<evidence type="ECO:0000256" key="1">
    <source>
        <dbReference type="ARBA" id="ARBA00000085"/>
    </source>
</evidence>
<evidence type="ECO:0000256" key="13">
    <source>
        <dbReference type="ARBA" id="ARBA00023012"/>
    </source>
</evidence>
<dbReference type="CDD" id="cd00082">
    <property type="entry name" value="HisKA"/>
    <property type="match status" value="1"/>
</dbReference>
<feature type="domain" description="Histidine kinase" evidence="16">
    <location>
        <begin position="260"/>
        <end position="456"/>
    </location>
</feature>
<dbReference type="InterPro" id="IPR003594">
    <property type="entry name" value="HATPase_dom"/>
</dbReference>
<dbReference type="PROSITE" id="PS50109">
    <property type="entry name" value="HIS_KIN"/>
    <property type="match status" value="1"/>
</dbReference>
<dbReference type="SMART" id="SM00388">
    <property type="entry name" value="HisKA"/>
    <property type="match status" value="1"/>
</dbReference>
<keyword evidence="7" id="KW-0808">Transferase</keyword>
<dbReference type="SUPFAM" id="SSF47384">
    <property type="entry name" value="Homodimeric domain of signal transducing histidine kinase"/>
    <property type="match status" value="1"/>
</dbReference>
<dbReference type="InterPro" id="IPR003661">
    <property type="entry name" value="HisK_dim/P_dom"/>
</dbReference>
<dbReference type="InterPro" id="IPR036097">
    <property type="entry name" value="HisK_dim/P_sf"/>
</dbReference>
<evidence type="ECO:0000256" key="14">
    <source>
        <dbReference type="ARBA" id="ARBA00023136"/>
    </source>
</evidence>
<evidence type="ECO:0000256" key="9">
    <source>
        <dbReference type="ARBA" id="ARBA00022741"/>
    </source>
</evidence>
<proteinExistence type="predicted"/>
<keyword evidence="14 15" id="KW-0472">Membrane</keyword>
<sequence>MTVVLPEVLAAPRNLWRFFATWLHDRMPKGLYARTLLIVILPVVLLQSAIAYVFMERHWEVVTYRLSAGMARQVAALVDIYRNMPDDAEHTRLRHIAATDLNMEVAVLPKQPLPPPAPKSSLFSLLDRALTKELSRRVPQPFWVNTSVPRNLIEIRVALDDATLKMLATRAHAYASNSYIFFMWMAVASIIILAIATSFLRNQIRPILRLAHAAEEFGKGREVAFRPRGAREVRQAGAAFVEMKRRVERAIEQRTTMLSGVSHDLRTLITRFKLSLALMPESSEAVEMRKDVDEMERMLEAYLAFARGDGGEASALTDIGALFDELKADTEKRGIAAAIKIEGDPQIVVRPAAIKRLLANLVGNAQRYGKQIELSAINDGATLTLHVDDDGPGIPVERREDAFRPFYRLDESRNQDGGNSGLGLAIARDIARAHGGDITLDRSPLGGLRATVSLPL</sequence>
<dbReference type="PANTHER" id="PTHR44936:SF5">
    <property type="entry name" value="SENSOR HISTIDINE KINASE ENVZ"/>
    <property type="match status" value="1"/>
</dbReference>
<keyword evidence="8 15" id="KW-0812">Transmembrane</keyword>
<dbReference type="InterPro" id="IPR005467">
    <property type="entry name" value="His_kinase_dom"/>
</dbReference>
<evidence type="ECO:0000256" key="6">
    <source>
        <dbReference type="ARBA" id="ARBA00022553"/>
    </source>
</evidence>
<dbReference type="SMART" id="SM00387">
    <property type="entry name" value="HATPase_c"/>
    <property type="match status" value="1"/>
</dbReference>
<comment type="caution">
    <text evidence="18">The sequence shown here is derived from an EMBL/GenBank/DDBJ whole genome shotgun (WGS) entry which is preliminary data.</text>
</comment>
<dbReference type="Pfam" id="PF02518">
    <property type="entry name" value="HATPase_c"/>
    <property type="match status" value="1"/>
</dbReference>
<gene>
    <name evidence="18" type="ORF">V3H18_03360</name>
</gene>
<keyword evidence="11 18" id="KW-0067">ATP-binding</keyword>
<evidence type="ECO:0000256" key="2">
    <source>
        <dbReference type="ARBA" id="ARBA00004429"/>
    </source>
</evidence>
<feature type="domain" description="HAMP" evidence="17">
    <location>
        <begin position="201"/>
        <end position="252"/>
    </location>
</feature>
<dbReference type="SUPFAM" id="SSF55874">
    <property type="entry name" value="ATPase domain of HSP90 chaperone/DNA topoisomerase II/histidine kinase"/>
    <property type="match status" value="1"/>
</dbReference>
<dbReference type="PRINTS" id="PR00344">
    <property type="entry name" value="BCTRLSENSOR"/>
</dbReference>
<evidence type="ECO:0000259" key="16">
    <source>
        <dbReference type="PROSITE" id="PS50109"/>
    </source>
</evidence>
<dbReference type="InterPro" id="IPR003660">
    <property type="entry name" value="HAMP_dom"/>
</dbReference>
<keyword evidence="9" id="KW-0547">Nucleotide-binding</keyword>
<keyword evidence="19" id="KW-1185">Reference proteome</keyword>
<evidence type="ECO:0000256" key="11">
    <source>
        <dbReference type="ARBA" id="ARBA00022840"/>
    </source>
</evidence>
<dbReference type="Gene3D" id="1.10.287.130">
    <property type="match status" value="1"/>
</dbReference>
<dbReference type="InterPro" id="IPR050980">
    <property type="entry name" value="2C_sensor_his_kinase"/>
</dbReference>
<evidence type="ECO:0000256" key="10">
    <source>
        <dbReference type="ARBA" id="ARBA00022777"/>
    </source>
</evidence>
<dbReference type="EMBL" id="JAZHYN010000006">
    <property type="protein sequence ID" value="MEF3365566.1"/>
    <property type="molecule type" value="Genomic_DNA"/>
</dbReference>
<evidence type="ECO:0000256" key="5">
    <source>
        <dbReference type="ARBA" id="ARBA00022519"/>
    </source>
</evidence>
<dbReference type="PROSITE" id="PS50885">
    <property type="entry name" value="HAMP"/>
    <property type="match status" value="1"/>
</dbReference>
<keyword evidence="13" id="KW-0902">Two-component regulatory system</keyword>
<accession>A0ABU7XDU9</accession>
<feature type="transmembrane region" description="Helical" evidence="15">
    <location>
        <begin position="179"/>
        <end position="200"/>
    </location>
</feature>
<dbReference type="InterPro" id="IPR004358">
    <property type="entry name" value="Sig_transdc_His_kin-like_C"/>
</dbReference>
<evidence type="ECO:0000256" key="7">
    <source>
        <dbReference type="ARBA" id="ARBA00022679"/>
    </source>
</evidence>
<evidence type="ECO:0000259" key="17">
    <source>
        <dbReference type="PROSITE" id="PS50885"/>
    </source>
</evidence>
<dbReference type="InterPro" id="IPR036890">
    <property type="entry name" value="HATPase_C_sf"/>
</dbReference>